<gene>
    <name evidence="2" type="ORF">ACFL27_20300</name>
</gene>
<comment type="caution">
    <text evidence="2">The sequence shown here is derived from an EMBL/GenBank/DDBJ whole genome shotgun (WGS) entry which is preliminary data.</text>
</comment>
<dbReference type="SUPFAM" id="SSF53448">
    <property type="entry name" value="Nucleotide-diphospho-sugar transferases"/>
    <property type="match status" value="1"/>
</dbReference>
<dbReference type="PANTHER" id="PTHR22916">
    <property type="entry name" value="GLYCOSYLTRANSFERASE"/>
    <property type="match status" value="1"/>
</dbReference>
<dbReference type="PANTHER" id="PTHR22916:SF3">
    <property type="entry name" value="UDP-GLCNAC:BETAGAL BETA-1,3-N-ACETYLGLUCOSAMINYLTRANSFERASE-LIKE PROTEIN 1"/>
    <property type="match status" value="1"/>
</dbReference>
<sequence>MCQPLVSIIVPVYNGQTYLPETLDSIFTQDYQPFEVIIVDDGSTDSSAEIARTYKHLRYIYQSNQGVPVARNTGIAASHGEFIAFSDQDDLWLPNKLRVQMEYLLQHPDVQYVLCKNRLFLEPEIERPAWLKLELLESPQLDFSPGALLARKTIFQYLGPFNVNFQTASDVDWIFRAKDANIPMSIVAEVLVHKRIHAGNQSYQVNRLHKEYLKLVRASIQKQRQQNHNKAGP</sequence>
<reference evidence="2 3" key="1">
    <citation type="submission" date="2024-09" db="EMBL/GenBank/DDBJ databases">
        <title>Laminarin stimulates single cell rates of sulfate reduction while oxygen inhibits transcriptomic activity in coastal marine sediment.</title>
        <authorList>
            <person name="Lindsay M."/>
            <person name="Orcutt B."/>
            <person name="Emerson D."/>
            <person name="Stepanauskas R."/>
            <person name="D'Angelo T."/>
        </authorList>
    </citation>
    <scope>NUCLEOTIDE SEQUENCE [LARGE SCALE GENOMIC DNA]</scope>
    <source>
        <strain evidence="2">SAG AM-311-K15</strain>
    </source>
</reference>
<keyword evidence="2" id="KW-0328">Glycosyltransferase</keyword>
<evidence type="ECO:0000259" key="1">
    <source>
        <dbReference type="Pfam" id="PF00535"/>
    </source>
</evidence>
<dbReference type="Proteomes" id="UP001594351">
    <property type="component" value="Unassembled WGS sequence"/>
</dbReference>
<evidence type="ECO:0000313" key="3">
    <source>
        <dbReference type="Proteomes" id="UP001594351"/>
    </source>
</evidence>
<proteinExistence type="predicted"/>
<name>A0ABV6Z275_UNCC1</name>
<evidence type="ECO:0000313" key="2">
    <source>
        <dbReference type="EMBL" id="MFC1852545.1"/>
    </source>
</evidence>
<accession>A0ABV6Z275</accession>
<dbReference type="InterPro" id="IPR001173">
    <property type="entry name" value="Glyco_trans_2-like"/>
</dbReference>
<keyword evidence="2" id="KW-0808">Transferase</keyword>
<dbReference type="Gene3D" id="3.90.550.10">
    <property type="entry name" value="Spore Coat Polysaccharide Biosynthesis Protein SpsA, Chain A"/>
    <property type="match status" value="1"/>
</dbReference>
<feature type="domain" description="Glycosyltransferase 2-like" evidence="1">
    <location>
        <begin position="7"/>
        <end position="113"/>
    </location>
</feature>
<dbReference type="Pfam" id="PF00535">
    <property type="entry name" value="Glycos_transf_2"/>
    <property type="match status" value="1"/>
</dbReference>
<protein>
    <submittedName>
        <fullName evidence="2">Glycosyltransferase family A protein</fullName>
        <ecNumber evidence="2">2.4.-.-</ecNumber>
    </submittedName>
</protein>
<organism evidence="2 3">
    <name type="scientific">candidate division CSSED10-310 bacterium</name>
    <dbReference type="NCBI Taxonomy" id="2855610"/>
    <lineage>
        <taxon>Bacteria</taxon>
        <taxon>Bacteria division CSSED10-310</taxon>
    </lineage>
</organism>
<dbReference type="InterPro" id="IPR029044">
    <property type="entry name" value="Nucleotide-diphossugar_trans"/>
</dbReference>
<keyword evidence="3" id="KW-1185">Reference proteome</keyword>
<dbReference type="EC" id="2.4.-.-" evidence="2"/>
<dbReference type="GO" id="GO:0016757">
    <property type="term" value="F:glycosyltransferase activity"/>
    <property type="evidence" value="ECO:0007669"/>
    <property type="project" value="UniProtKB-KW"/>
</dbReference>
<dbReference type="EMBL" id="JBHPBY010000329">
    <property type="protein sequence ID" value="MFC1852545.1"/>
    <property type="molecule type" value="Genomic_DNA"/>
</dbReference>
<dbReference type="CDD" id="cd00761">
    <property type="entry name" value="Glyco_tranf_GTA_type"/>
    <property type="match status" value="1"/>
</dbReference>